<dbReference type="RefSeq" id="XP_020127536.1">
    <property type="nucleotide sequence ID" value="XM_020276626.1"/>
</dbReference>
<protein>
    <recommendedName>
        <fullName evidence="4">C2H2-type domain-containing protein</fullName>
    </recommendedName>
</protein>
<feature type="region of interest" description="Disordered" evidence="1">
    <location>
        <begin position="220"/>
        <end position="365"/>
    </location>
</feature>
<dbReference type="PANTHER" id="PTHR38166:SF1">
    <property type="entry name" value="C2H2-TYPE DOMAIN-CONTAINING PROTEIN"/>
    <property type="match status" value="1"/>
</dbReference>
<dbReference type="OrthoDB" id="4738706at2759"/>
<evidence type="ECO:0000313" key="3">
    <source>
        <dbReference type="Proteomes" id="UP000183809"/>
    </source>
</evidence>
<evidence type="ECO:0008006" key="4">
    <source>
        <dbReference type="Google" id="ProtNLM"/>
    </source>
</evidence>
<feature type="region of interest" description="Disordered" evidence="1">
    <location>
        <begin position="56"/>
        <end position="122"/>
    </location>
</feature>
<dbReference type="GeneID" id="31016887"/>
<feature type="compositionally biased region" description="Acidic residues" evidence="1">
    <location>
        <begin position="497"/>
        <end position="507"/>
    </location>
</feature>
<proteinExistence type="predicted"/>
<reference evidence="2 3" key="1">
    <citation type="submission" date="2016-10" db="EMBL/GenBank/DDBJ databases">
        <title>Proteomics and genomics reveal pathogen-plant mechanisms compatible with a hemibiotrophic lifestyle of Diplodia corticola.</title>
        <authorList>
            <person name="Fernandes I."/>
            <person name="De Jonge R."/>
            <person name="Van De Peer Y."/>
            <person name="Devreese B."/>
            <person name="Alves A."/>
            <person name="Esteves A.C."/>
        </authorList>
    </citation>
    <scope>NUCLEOTIDE SEQUENCE [LARGE SCALE GENOMIC DNA]</scope>
    <source>
        <strain evidence="2 3">CBS 112549</strain>
    </source>
</reference>
<dbReference type="Proteomes" id="UP000183809">
    <property type="component" value="Unassembled WGS sequence"/>
</dbReference>
<dbReference type="STRING" id="236234.A0A1J9RTS9"/>
<feature type="compositionally biased region" description="Basic residues" evidence="1">
    <location>
        <begin position="512"/>
        <end position="529"/>
    </location>
</feature>
<feature type="compositionally biased region" description="Pro residues" evidence="1">
    <location>
        <begin position="236"/>
        <end position="248"/>
    </location>
</feature>
<feature type="region of interest" description="Disordered" evidence="1">
    <location>
        <begin position="854"/>
        <end position="887"/>
    </location>
</feature>
<evidence type="ECO:0000256" key="1">
    <source>
        <dbReference type="SAM" id="MobiDB-lite"/>
    </source>
</evidence>
<sequence>MSAPNEMAERPSRGKLDKGIRKFKIVNRFVQSDAAGIKPGEDALSLHNRTGYRRAAISQARARSPAGAHSSLPLQGPLRAPGAHPLRHGSISSDYSATSLGSGGSSSTTATRSSGSGSNSSCASLARRVDALSMHHHLNHAAHPYASDASFPGIHSQHSSPLLKTLDEQGHAMKTYSDAAILQATATMDMTLPGPEIAHSEPIMHHLQYRFSHCSDTGITPSDVHIMDSPLGSPGAVPPDSPMPPPSSVPRIDPASFPMHQSPNSKKPLSVPHSAPSSVVEMSRENSSHGAAADNGNAGGSPYEHNDEVASNNTIRESSEPSSSAASSDQPSTPPPENDEEDSEDNSSEHESESPSDDSRESPDPLQRDFLEELLRPVKRHLFQRLMLYVANNRNLGISLPTAPLFGCTGVVKTEFPDPLTSLPLMQKDFPKQEASQECDRHFLAAGPKETPASTDPGASSSRANGKKPCMPASGQASRTDMGNNRKRKCRSAGSPADDDDGNDSDNEDKRRRAPKPRRSPSPHNGHRHLRIACPYFKRNPYGTPKADACFHTGFREIAKLKEHLDRVHDGSIQCPRCFKLFKKQDEVAAHLRVAGEEMCVQVQEQPHKDVFNASQASELKVKGRMRGHSIEEKWRTIWRILFPSDQEHTIPSPWWVDRDQLLGSSFYRRYENFLRNDLPPRLEQGLTALVDQLFYLEPIHDFIERVVHDCLEQSYAHFRGQDTGQPPTVPRQHEEDAPAEMVPATASSSAGFSTAPHNPGVLPPAASSYIDPSFTMIDATTNHGYQPRSLQQSQDGSTPAAFSVHALPQGQHVDVPNGEHSASLLTTPRSTQLEETNDAPDLMTSYLNVALDGSAEHNPSGRSPIDQWATTDFDDYSSGYHERFSR</sequence>
<feature type="compositionally biased region" description="Low complexity" evidence="1">
    <location>
        <begin position="745"/>
        <end position="754"/>
    </location>
</feature>
<comment type="caution">
    <text evidence="2">The sequence shown here is derived from an EMBL/GenBank/DDBJ whole genome shotgun (WGS) entry which is preliminary data.</text>
</comment>
<feature type="compositionally biased region" description="Polar residues" evidence="1">
    <location>
        <begin position="452"/>
        <end position="464"/>
    </location>
</feature>
<feature type="compositionally biased region" description="Low complexity" evidence="1">
    <location>
        <begin position="320"/>
        <end position="331"/>
    </location>
</feature>
<dbReference type="PANTHER" id="PTHR38166">
    <property type="entry name" value="C2H2-TYPE DOMAIN-CONTAINING PROTEIN-RELATED"/>
    <property type="match status" value="1"/>
</dbReference>
<keyword evidence="3" id="KW-1185">Reference proteome</keyword>
<feature type="compositionally biased region" description="Low complexity" evidence="1">
    <location>
        <begin position="96"/>
        <end position="122"/>
    </location>
</feature>
<name>A0A1J9RTS9_9PEZI</name>
<organism evidence="2 3">
    <name type="scientific">Diplodia corticola</name>
    <dbReference type="NCBI Taxonomy" id="236234"/>
    <lineage>
        <taxon>Eukaryota</taxon>
        <taxon>Fungi</taxon>
        <taxon>Dikarya</taxon>
        <taxon>Ascomycota</taxon>
        <taxon>Pezizomycotina</taxon>
        <taxon>Dothideomycetes</taxon>
        <taxon>Dothideomycetes incertae sedis</taxon>
        <taxon>Botryosphaeriales</taxon>
        <taxon>Botryosphaeriaceae</taxon>
        <taxon>Diplodia</taxon>
    </lineage>
</organism>
<feature type="compositionally biased region" description="Low complexity" evidence="1">
    <location>
        <begin position="56"/>
        <end position="66"/>
    </location>
</feature>
<feature type="compositionally biased region" description="Acidic residues" evidence="1">
    <location>
        <begin position="337"/>
        <end position="346"/>
    </location>
</feature>
<dbReference type="EMBL" id="MNUE01000050">
    <property type="protein sequence ID" value="OJD31276.1"/>
    <property type="molecule type" value="Genomic_DNA"/>
</dbReference>
<feature type="region of interest" description="Disordered" evidence="1">
    <location>
        <begin position="719"/>
        <end position="754"/>
    </location>
</feature>
<gene>
    <name evidence="2" type="ORF">BKCO1_5000034</name>
</gene>
<accession>A0A1J9RTS9</accession>
<feature type="region of interest" description="Disordered" evidence="1">
    <location>
        <begin position="447"/>
        <end position="529"/>
    </location>
</feature>
<feature type="compositionally biased region" description="Basic and acidic residues" evidence="1">
    <location>
        <begin position="347"/>
        <end position="365"/>
    </location>
</feature>
<dbReference type="AlphaFoldDB" id="A0A1J9RTS9"/>
<evidence type="ECO:0000313" key="2">
    <source>
        <dbReference type="EMBL" id="OJD31276.1"/>
    </source>
</evidence>